<feature type="region of interest" description="Disordered" evidence="1">
    <location>
        <begin position="307"/>
        <end position="370"/>
    </location>
</feature>
<dbReference type="RefSeq" id="XP_028486946.1">
    <property type="nucleotide sequence ID" value="XM_028629746.1"/>
</dbReference>
<dbReference type="VEuPathDB" id="FungiDB:C8Q69DRAFT_454980"/>
<evidence type="ECO:0000313" key="3">
    <source>
        <dbReference type="Proteomes" id="UP000283841"/>
    </source>
</evidence>
<evidence type="ECO:0000313" key="2">
    <source>
        <dbReference type="EMBL" id="RWQ97301.1"/>
    </source>
</evidence>
<keyword evidence="3" id="KW-1185">Reference proteome</keyword>
<organism evidence="2 3">
    <name type="scientific">Byssochlamys spectabilis</name>
    <name type="common">Paecilomyces variotii</name>
    <dbReference type="NCBI Taxonomy" id="264951"/>
    <lineage>
        <taxon>Eukaryota</taxon>
        <taxon>Fungi</taxon>
        <taxon>Dikarya</taxon>
        <taxon>Ascomycota</taxon>
        <taxon>Pezizomycotina</taxon>
        <taxon>Eurotiomycetes</taxon>
        <taxon>Eurotiomycetidae</taxon>
        <taxon>Eurotiales</taxon>
        <taxon>Thermoascaceae</taxon>
        <taxon>Paecilomyces</taxon>
    </lineage>
</organism>
<name>A0A443HZW2_BYSSP</name>
<comment type="caution">
    <text evidence="2">The sequence shown here is derived from an EMBL/GenBank/DDBJ whole genome shotgun (WGS) entry which is preliminary data.</text>
</comment>
<evidence type="ECO:0000256" key="1">
    <source>
        <dbReference type="SAM" id="MobiDB-lite"/>
    </source>
</evidence>
<reference evidence="2 3" key="1">
    <citation type="journal article" date="2018" name="Front. Microbiol.">
        <title>Genomic and genetic insights into a cosmopolitan fungus, Paecilomyces variotii (Eurotiales).</title>
        <authorList>
            <person name="Urquhart A.S."/>
            <person name="Mondo S.J."/>
            <person name="Makela M.R."/>
            <person name="Hane J.K."/>
            <person name="Wiebenga A."/>
            <person name="He G."/>
            <person name="Mihaltcheva S."/>
            <person name="Pangilinan J."/>
            <person name="Lipzen A."/>
            <person name="Barry K."/>
            <person name="de Vries R.P."/>
            <person name="Grigoriev I.V."/>
            <person name="Idnurm A."/>
        </authorList>
    </citation>
    <scope>NUCLEOTIDE SEQUENCE [LARGE SCALE GENOMIC DNA]</scope>
    <source>
        <strain evidence="2 3">CBS 101075</strain>
    </source>
</reference>
<dbReference type="Proteomes" id="UP000283841">
    <property type="component" value="Unassembled WGS sequence"/>
</dbReference>
<protein>
    <submittedName>
        <fullName evidence="2">Uncharacterized protein</fullName>
    </submittedName>
</protein>
<gene>
    <name evidence="2" type="ORF">C8Q69DRAFT_454980</name>
</gene>
<proteinExistence type="predicted"/>
<feature type="compositionally biased region" description="Basic and acidic residues" evidence="1">
    <location>
        <begin position="307"/>
        <end position="360"/>
    </location>
</feature>
<dbReference type="GeneID" id="39599023"/>
<sequence>MLQFISRLLGGLARSRLVKWVIRLVAFLMLLEWGLNFLNRYGVIDLESWFETQDGLAYDANRAGTNPYRDLPDNQAVLDAIKEVAYISDVLRDTFLPTSLPDDDYALCSKYLRSLETRADVSWLVLEETGIDRTVSAISNRNTTRRNPIPDEPFSLHERFKKLHQHWWALQNDPGKPERWEKWFDETYLPPLLKSKSLESTQDSEPFQIQFTPDQQADADAKFTKYLEERERKVSYLKIHPPKPLGFVPVPRDSELLRGAWGNLFSDGVVEAGRPISPGILTENPTFKPIYGSLWLESVPFDWVSPADKDKPAKSDEDRERQTTELLAEMDKMRERRARQEQFQKSLIEENERKERERITADGGSLKGEL</sequence>
<accession>A0A443HZW2</accession>
<dbReference type="AlphaFoldDB" id="A0A443HZW2"/>
<dbReference type="EMBL" id="RCNU01000002">
    <property type="protein sequence ID" value="RWQ97301.1"/>
    <property type="molecule type" value="Genomic_DNA"/>
</dbReference>